<gene>
    <name evidence="1" type="ORF">SHI21_12590</name>
</gene>
<dbReference type="Proteomes" id="UP001302274">
    <property type="component" value="Unassembled WGS sequence"/>
</dbReference>
<evidence type="ECO:0008006" key="3">
    <source>
        <dbReference type="Google" id="ProtNLM"/>
    </source>
</evidence>
<keyword evidence="2" id="KW-1185">Reference proteome</keyword>
<dbReference type="RefSeq" id="WP_323576948.1">
    <property type="nucleotide sequence ID" value="NZ_JAYGJQ010000002.1"/>
</dbReference>
<organism evidence="1 2">
    <name type="scientific">Bacteriovorax antarcticus</name>
    <dbReference type="NCBI Taxonomy" id="3088717"/>
    <lineage>
        <taxon>Bacteria</taxon>
        <taxon>Pseudomonadati</taxon>
        <taxon>Bdellovibrionota</taxon>
        <taxon>Bacteriovoracia</taxon>
        <taxon>Bacteriovoracales</taxon>
        <taxon>Bacteriovoracaceae</taxon>
        <taxon>Bacteriovorax</taxon>
    </lineage>
</organism>
<dbReference type="PROSITE" id="PS51257">
    <property type="entry name" value="PROKAR_LIPOPROTEIN"/>
    <property type="match status" value="1"/>
</dbReference>
<evidence type="ECO:0000313" key="1">
    <source>
        <dbReference type="EMBL" id="MEA9357054.1"/>
    </source>
</evidence>
<name>A0ABU5VVG1_9BACT</name>
<protein>
    <recommendedName>
        <fullName evidence="3">Lipoprotein</fullName>
    </recommendedName>
</protein>
<dbReference type="EMBL" id="JAYGJQ010000002">
    <property type="protein sequence ID" value="MEA9357054.1"/>
    <property type="molecule type" value="Genomic_DNA"/>
</dbReference>
<evidence type="ECO:0000313" key="2">
    <source>
        <dbReference type="Proteomes" id="UP001302274"/>
    </source>
</evidence>
<accession>A0ABU5VVG1</accession>
<proteinExistence type="predicted"/>
<reference evidence="1 2" key="1">
    <citation type="submission" date="2023-11" db="EMBL/GenBank/DDBJ databases">
        <title>A Novel Polar Bacteriovorax (B. antarcticus) Isolated from the Biocrust in Antarctica.</title>
        <authorList>
            <person name="Mun W."/>
            <person name="Choi S.Y."/>
            <person name="Mitchell R.J."/>
        </authorList>
    </citation>
    <scope>NUCLEOTIDE SEQUENCE [LARGE SCALE GENOMIC DNA]</scope>
    <source>
        <strain evidence="1 2">PP10</strain>
    </source>
</reference>
<comment type="caution">
    <text evidence="1">The sequence shown here is derived from an EMBL/GenBank/DDBJ whole genome shotgun (WGS) entry which is preliminary data.</text>
</comment>
<sequence>MKSKLMILSVLTLAASCSSVDSINKNPACVVWKDQKYLGPYSTEVTESKAAWSGSCRGAHWKCRTVDVSFDENKNVLLNGETTIGKIEDVNFSYSLKKETADQKPLITYTALRAYPTLKEVRASVTGADVSEEAIYHYNDKCSTEQAIIGGIALGMIAEIQKEK</sequence>